<comment type="caution">
    <text evidence="11">The sequence shown here is derived from an EMBL/GenBank/DDBJ whole genome shotgun (WGS) entry which is preliminary data.</text>
</comment>
<dbReference type="OrthoDB" id="5954868at2759"/>
<evidence type="ECO:0000256" key="5">
    <source>
        <dbReference type="ARBA" id="ARBA00022824"/>
    </source>
</evidence>
<dbReference type="InterPro" id="IPR015338">
    <property type="entry name" value="GT64_dom"/>
</dbReference>
<dbReference type="PANTHER" id="PTHR48261:SF2">
    <property type="entry name" value="ACETYLGLUCOSAMINYLTRANSFERASE"/>
    <property type="match status" value="1"/>
</dbReference>
<evidence type="ECO:0000259" key="9">
    <source>
        <dbReference type="Pfam" id="PF03016"/>
    </source>
</evidence>
<evidence type="ECO:0000256" key="8">
    <source>
        <dbReference type="ARBA" id="ARBA00023157"/>
    </source>
</evidence>
<feature type="domain" description="Exostosin GT47" evidence="9">
    <location>
        <begin position="4"/>
        <end position="255"/>
    </location>
</feature>
<organism evidence="11 12">
    <name type="scientific">Bugula neritina</name>
    <name type="common">Brown bryozoan</name>
    <name type="synonym">Sertularia neritina</name>
    <dbReference type="NCBI Taxonomy" id="10212"/>
    <lineage>
        <taxon>Eukaryota</taxon>
        <taxon>Metazoa</taxon>
        <taxon>Spiralia</taxon>
        <taxon>Lophotrochozoa</taxon>
        <taxon>Bryozoa</taxon>
        <taxon>Gymnolaemata</taxon>
        <taxon>Cheilostomatida</taxon>
        <taxon>Flustrina</taxon>
        <taxon>Buguloidea</taxon>
        <taxon>Bugulidae</taxon>
        <taxon>Bugula</taxon>
    </lineage>
</organism>
<accession>A0A7J7KNX2</accession>
<comment type="similarity">
    <text evidence="2">Belongs to the glycosyltransferase 47 family.</text>
</comment>
<evidence type="ECO:0000256" key="4">
    <source>
        <dbReference type="ARBA" id="ARBA00022692"/>
    </source>
</evidence>
<reference evidence="11" key="1">
    <citation type="submission" date="2020-06" db="EMBL/GenBank/DDBJ databases">
        <title>Draft genome of Bugula neritina, a colonial animal packing powerful symbionts and potential medicines.</title>
        <authorList>
            <person name="Rayko M."/>
        </authorList>
    </citation>
    <scope>NUCLEOTIDE SEQUENCE [LARGE SCALE GENOMIC DNA]</scope>
    <source>
        <strain evidence="11">Kwan_BN1</strain>
    </source>
</reference>
<dbReference type="InterPro" id="IPR029044">
    <property type="entry name" value="Nucleotide-diphossugar_trans"/>
</dbReference>
<keyword evidence="5" id="KW-0256">Endoplasmic reticulum</keyword>
<dbReference type="SUPFAM" id="SSF53448">
    <property type="entry name" value="Nucleotide-diphospho-sugar transferases"/>
    <property type="match status" value="1"/>
</dbReference>
<dbReference type="AlphaFoldDB" id="A0A7J7KNX2"/>
<dbReference type="Proteomes" id="UP000593567">
    <property type="component" value="Unassembled WGS sequence"/>
</dbReference>
<keyword evidence="4" id="KW-0812">Transmembrane</keyword>
<comment type="subcellular location">
    <subcellularLocation>
        <location evidence="1">Endoplasmic reticulum membrane</location>
        <topology evidence="1">Single-pass type II membrane protein</topology>
    </subcellularLocation>
</comment>
<keyword evidence="7" id="KW-0472">Membrane</keyword>
<evidence type="ECO:0000256" key="3">
    <source>
        <dbReference type="ARBA" id="ARBA00022679"/>
    </source>
</evidence>
<evidence type="ECO:0000256" key="1">
    <source>
        <dbReference type="ARBA" id="ARBA00004648"/>
    </source>
</evidence>
<name>A0A7J7KNX2_BUGNE</name>
<keyword evidence="8" id="KW-1015">Disulfide bond</keyword>
<protein>
    <submittedName>
        <fullName evidence="11">Ext2</fullName>
    </submittedName>
</protein>
<feature type="domain" description="Glycosyl transferase 64" evidence="10">
    <location>
        <begin position="331"/>
        <end position="571"/>
    </location>
</feature>
<evidence type="ECO:0000313" key="12">
    <source>
        <dbReference type="Proteomes" id="UP000593567"/>
    </source>
</evidence>
<evidence type="ECO:0000256" key="6">
    <source>
        <dbReference type="ARBA" id="ARBA00022989"/>
    </source>
</evidence>
<dbReference type="GO" id="GO:0015012">
    <property type="term" value="P:heparan sulfate proteoglycan biosynthetic process"/>
    <property type="evidence" value="ECO:0007669"/>
    <property type="project" value="UniProtKB-ARBA"/>
</dbReference>
<evidence type="ECO:0000256" key="2">
    <source>
        <dbReference type="ARBA" id="ARBA00010271"/>
    </source>
</evidence>
<dbReference type="PANTHER" id="PTHR48261">
    <property type="entry name" value="ACETYLGLUCOSAMINYLTRANSFERASE"/>
    <property type="match status" value="1"/>
</dbReference>
<evidence type="ECO:0000259" key="10">
    <source>
        <dbReference type="Pfam" id="PF09258"/>
    </source>
</evidence>
<dbReference type="InterPro" id="IPR004263">
    <property type="entry name" value="Exostosin"/>
</dbReference>
<dbReference type="Gene3D" id="3.90.550.10">
    <property type="entry name" value="Spore Coat Polysaccharide Biosynthesis Protein SpsA, Chain A"/>
    <property type="match status" value="1"/>
</dbReference>
<keyword evidence="6" id="KW-1133">Transmembrane helix</keyword>
<dbReference type="GO" id="GO:0005789">
    <property type="term" value="C:endoplasmic reticulum membrane"/>
    <property type="evidence" value="ECO:0007669"/>
    <property type="project" value="UniProtKB-SubCell"/>
</dbReference>
<keyword evidence="12" id="KW-1185">Reference proteome</keyword>
<proteinExistence type="inferred from homology"/>
<gene>
    <name evidence="11" type="ORF">EB796_001823</name>
</gene>
<dbReference type="GO" id="GO:0016757">
    <property type="term" value="F:glycosyltransferase activity"/>
    <property type="evidence" value="ECO:0007669"/>
    <property type="project" value="InterPro"/>
</dbReference>
<evidence type="ECO:0000256" key="7">
    <source>
        <dbReference type="ARBA" id="ARBA00023136"/>
    </source>
</evidence>
<evidence type="ECO:0000313" key="11">
    <source>
        <dbReference type="EMBL" id="KAF6039871.1"/>
    </source>
</evidence>
<dbReference type="Pfam" id="PF09258">
    <property type="entry name" value="Glyco_transf_64"/>
    <property type="match status" value="1"/>
</dbReference>
<sequence length="589" mass="67293">MSAEFAQFLWTIKQSKYAVSQLDKACILIPSVDLMNRATFSGEKAARVLASLPYWNNGTNHLIFNVIPGVEPEFLSTLDFHLGNSMITGSGFTQRSYRRTFDISIPFYNPHKQHLNFETHKPSSRDIFLIVSQRQYYSNVYNQLTNHESFTSRSDVVVLTSCSLPLPLGEMNRCDTRGQHYSYPAVLLDAKFCLITRERQFATVHLHNILRAGCVPVVSLDTYIMPFQDVLDWRRAAVFVNENNLDKVVDILSSILSDGNTYSQLVDQGNFYYKNYFQDISRIALVTLEILNERALPHTAKSYSHWNRPIIPSQPPSPFFVPLVPSQKSGFTAVILTYNRFEVMKQVLVNVAKASNVAKIIVIWNNPETNPPGDGHWPEVSVLVQVIHSKYNRLSNRFYPYDEIETDCILSIDDDITMVTPAELDFGYRVWVENADRLVGFPPRYHSVNNFELKYVSEWISNISMVLTGVSFYHKYYHFLFTSALPDGIKDWIDGHMNCEDIAMNFLIANSTGKAPIKVLARKKFKSSATGLSSDMSSHLVARDICLRHFNEAFGQTILHSVEFRADPVLFKEQDLIDDMNLYYLDGAL</sequence>
<keyword evidence="3" id="KW-0808">Transferase</keyword>
<dbReference type="EMBL" id="VXIV02000203">
    <property type="protein sequence ID" value="KAF6039871.1"/>
    <property type="molecule type" value="Genomic_DNA"/>
</dbReference>
<dbReference type="Pfam" id="PF03016">
    <property type="entry name" value="Exostosin_GT47"/>
    <property type="match status" value="1"/>
</dbReference>
<dbReference type="InterPro" id="IPR040911">
    <property type="entry name" value="Exostosin_GT47"/>
</dbReference>